<gene>
    <name evidence="1" type="ORF">N7493_002678</name>
</gene>
<comment type="caution">
    <text evidence="1">The sequence shown here is derived from an EMBL/GenBank/DDBJ whole genome shotgun (WGS) entry which is preliminary data.</text>
</comment>
<dbReference type="AlphaFoldDB" id="A0AAD6HT16"/>
<evidence type="ECO:0000313" key="2">
    <source>
        <dbReference type="Proteomes" id="UP001215712"/>
    </source>
</evidence>
<proteinExistence type="predicted"/>
<evidence type="ECO:0000313" key="1">
    <source>
        <dbReference type="EMBL" id="KAJ5733892.1"/>
    </source>
</evidence>
<organism evidence="1 2">
    <name type="scientific">Penicillium malachiteum</name>
    <dbReference type="NCBI Taxonomy" id="1324776"/>
    <lineage>
        <taxon>Eukaryota</taxon>
        <taxon>Fungi</taxon>
        <taxon>Dikarya</taxon>
        <taxon>Ascomycota</taxon>
        <taxon>Pezizomycotina</taxon>
        <taxon>Eurotiomycetes</taxon>
        <taxon>Eurotiomycetidae</taxon>
        <taxon>Eurotiales</taxon>
        <taxon>Aspergillaceae</taxon>
        <taxon>Penicillium</taxon>
    </lineage>
</organism>
<reference evidence="1" key="1">
    <citation type="journal article" date="2023" name="IMA Fungus">
        <title>Comparative genomic study of the Penicillium genus elucidates a diverse pangenome and 15 lateral gene transfer events.</title>
        <authorList>
            <person name="Petersen C."/>
            <person name="Sorensen T."/>
            <person name="Nielsen M.R."/>
            <person name="Sondergaard T.E."/>
            <person name="Sorensen J.L."/>
            <person name="Fitzpatrick D.A."/>
            <person name="Frisvad J.C."/>
            <person name="Nielsen K.L."/>
        </authorList>
    </citation>
    <scope>NUCLEOTIDE SEQUENCE</scope>
    <source>
        <strain evidence="1">IBT 17514</strain>
    </source>
</reference>
<dbReference type="Proteomes" id="UP001215712">
    <property type="component" value="Unassembled WGS sequence"/>
</dbReference>
<protein>
    <submittedName>
        <fullName evidence="1">Fungal-specific transcription factor domain-containing protein</fullName>
    </submittedName>
</protein>
<name>A0AAD6HT16_9EURO</name>
<keyword evidence="2" id="KW-1185">Reference proteome</keyword>
<reference evidence="1" key="2">
    <citation type="submission" date="2023-01" db="EMBL/GenBank/DDBJ databases">
        <authorList>
            <person name="Petersen C."/>
        </authorList>
    </citation>
    <scope>NUCLEOTIDE SEQUENCE</scope>
    <source>
        <strain evidence="1">IBT 17514</strain>
    </source>
</reference>
<sequence length="241" mass="27251">MERVSLYKLRVVDFMCRRIPASELPDEEREALFLIALQMIECDDEIYTTESLRGFLWYTHYQAPMPGFIFLISELRHRTTGPLCERAWKAICSNHHNRGMVRKVASPMHAAFGKAMLKSWHAREQAELQHGKTVEPPELVNLLRRVYSSKGKASQGQIACSKPSEDQLENSSLSMSIAAADIEREATSSDMMFDGSMVFPPMDGIGEMDGSRMMEYGETDWSYLMSSGALGGIFGDFTEKE</sequence>
<dbReference type="EMBL" id="JAQJAN010000003">
    <property type="protein sequence ID" value="KAJ5733892.1"/>
    <property type="molecule type" value="Genomic_DNA"/>
</dbReference>
<accession>A0AAD6HT16</accession>